<keyword evidence="1" id="KW-0732">Signal</keyword>
<dbReference type="GO" id="GO:0004553">
    <property type="term" value="F:hydrolase activity, hydrolyzing O-glycosyl compounds"/>
    <property type="evidence" value="ECO:0007669"/>
    <property type="project" value="InterPro"/>
</dbReference>
<evidence type="ECO:0000259" key="2">
    <source>
        <dbReference type="SMART" id="SM01063"/>
    </source>
</evidence>
<organism evidence="3 4">
    <name type="scientific">Heterostelium pallidum (strain ATCC 26659 / Pp 5 / PN500)</name>
    <name type="common">Cellular slime mold</name>
    <name type="synonym">Polysphondylium pallidum</name>
    <dbReference type="NCBI Taxonomy" id="670386"/>
    <lineage>
        <taxon>Eukaryota</taxon>
        <taxon>Amoebozoa</taxon>
        <taxon>Evosea</taxon>
        <taxon>Eumycetozoa</taxon>
        <taxon>Dictyostelia</taxon>
        <taxon>Acytosteliales</taxon>
        <taxon>Acytosteliaceae</taxon>
        <taxon>Heterostelium</taxon>
    </lineage>
</organism>
<dbReference type="SMART" id="SM01063">
    <property type="entry name" value="CBM49"/>
    <property type="match status" value="1"/>
</dbReference>
<comment type="caution">
    <text evidence="3">The sequence shown here is derived from an EMBL/GenBank/DDBJ whole genome shotgun (WGS) entry which is preliminary data.</text>
</comment>
<dbReference type="AlphaFoldDB" id="D3BSA5"/>
<dbReference type="GO" id="GO:0005201">
    <property type="term" value="F:extracellular matrix structural constituent"/>
    <property type="evidence" value="ECO:0007669"/>
    <property type="project" value="TreeGrafter"/>
</dbReference>
<dbReference type="Proteomes" id="UP000001396">
    <property type="component" value="Unassembled WGS sequence"/>
</dbReference>
<dbReference type="PANTHER" id="PTHR33239">
    <property type="entry name" value="CELLULOSE-BINDING DOMAIN-CONTAINING PROTEIN-RELATED"/>
    <property type="match status" value="1"/>
</dbReference>
<feature type="signal peptide" evidence="1">
    <location>
        <begin position="1"/>
        <end position="19"/>
    </location>
</feature>
<dbReference type="InterPro" id="IPR012291">
    <property type="entry name" value="CBM2_carb-bd_dom_sf"/>
</dbReference>
<proteinExistence type="predicted"/>
<evidence type="ECO:0000256" key="1">
    <source>
        <dbReference type="SAM" id="SignalP"/>
    </source>
</evidence>
<dbReference type="InterPro" id="IPR008965">
    <property type="entry name" value="CBM2/CBM3_carb-bd_dom_sf"/>
</dbReference>
<dbReference type="InterPro" id="IPR019028">
    <property type="entry name" value="CBM_49"/>
</dbReference>
<evidence type="ECO:0000313" key="3">
    <source>
        <dbReference type="EMBL" id="EFA75842.1"/>
    </source>
</evidence>
<name>D3BSA5_HETP5</name>
<sequence length="143" mass="16064">MKVIVLICALLLCIAFVSAEVEVESDRAIAYTYPGQPEFKISTRVVGTWVDGSRGNLPFTQYDVTVSNLSTRNLKNFFLITDYTFRVRDGTAYWNVVRLQNGDLTLPSYQNSINAGANYTFGYILQGTPATPARLSVRYLVYQ</sequence>
<dbReference type="OMA" id="MDANIKN"/>
<dbReference type="Pfam" id="PF09478">
    <property type="entry name" value="CBM49"/>
    <property type="match status" value="1"/>
</dbReference>
<dbReference type="InterPro" id="IPR052879">
    <property type="entry name" value="Dd_Spore_Germination_Stalk"/>
</dbReference>
<dbReference type="GeneID" id="31366366"/>
<feature type="domain" description="Carbohydrate binding" evidence="2">
    <location>
        <begin position="39"/>
        <end position="128"/>
    </location>
</feature>
<dbReference type="FunCoup" id="D3BSA5">
    <property type="interactions" value="553"/>
</dbReference>
<keyword evidence="4" id="KW-1185">Reference proteome</keyword>
<dbReference type="RefSeq" id="XP_020427976.1">
    <property type="nucleotide sequence ID" value="XM_020581660.1"/>
</dbReference>
<dbReference type="GO" id="GO:0031012">
    <property type="term" value="C:extracellular matrix"/>
    <property type="evidence" value="ECO:0007669"/>
    <property type="project" value="TreeGrafter"/>
</dbReference>
<dbReference type="InParanoid" id="D3BSA5"/>
<dbReference type="SUPFAM" id="SSF49384">
    <property type="entry name" value="Carbohydrate-binding domain"/>
    <property type="match status" value="1"/>
</dbReference>
<dbReference type="GO" id="GO:0030247">
    <property type="term" value="F:polysaccharide binding"/>
    <property type="evidence" value="ECO:0007669"/>
    <property type="project" value="InterPro"/>
</dbReference>
<gene>
    <name evidence="3" type="primary">staA</name>
    <name evidence="3" type="ORF">PPL_10897</name>
</gene>
<accession>D3BSA5</accession>
<dbReference type="EMBL" id="ADBJ01000051">
    <property type="protein sequence ID" value="EFA75842.1"/>
    <property type="molecule type" value="Genomic_DNA"/>
</dbReference>
<reference evidence="3 4" key="1">
    <citation type="journal article" date="2011" name="Genome Res.">
        <title>Phylogeny-wide analysis of social amoeba genomes highlights ancient origins for complex intercellular communication.</title>
        <authorList>
            <person name="Heidel A.J."/>
            <person name="Lawal H.M."/>
            <person name="Felder M."/>
            <person name="Schilde C."/>
            <person name="Helps N.R."/>
            <person name="Tunggal B."/>
            <person name="Rivero F."/>
            <person name="John U."/>
            <person name="Schleicher M."/>
            <person name="Eichinger L."/>
            <person name="Platzer M."/>
            <person name="Noegel A.A."/>
            <person name="Schaap P."/>
            <person name="Gloeckner G."/>
        </authorList>
    </citation>
    <scope>NUCLEOTIDE SEQUENCE [LARGE SCALE GENOMIC DNA]</scope>
    <source>
        <strain evidence="4">ATCC 26659 / Pp 5 / PN500</strain>
    </source>
</reference>
<dbReference type="Gene3D" id="2.60.40.290">
    <property type="match status" value="1"/>
</dbReference>
<feature type="chain" id="PRO_5003041533" evidence="1">
    <location>
        <begin position="20"/>
        <end position="143"/>
    </location>
</feature>
<dbReference type="GO" id="GO:0030198">
    <property type="term" value="P:extracellular matrix organization"/>
    <property type="evidence" value="ECO:0007669"/>
    <property type="project" value="TreeGrafter"/>
</dbReference>
<protein>
    <submittedName>
        <fullName evidence="3">Cellulose-binding domain-containing protein</fullName>
    </submittedName>
</protein>
<evidence type="ECO:0000313" key="4">
    <source>
        <dbReference type="Proteomes" id="UP000001396"/>
    </source>
</evidence>